<evidence type="ECO:0000313" key="6">
    <source>
        <dbReference type="EMBL" id="THU54042.1"/>
    </source>
</evidence>
<evidence type="ECO:0000256" key="4">
    <source>
        <dbReference type="ARBA" id="ARBA00022729"/>
    </source>
</evidence>
<evidence type="ECO:0000256" key="5">
    <source>
        <dbReference type="ARBA" id="ARBA00023591"/>
    </source>
</evidence>
<protein>
    <submittedName>
        <fullName evidence="6">Uncharacterized protein</fullName>
    </submittedName>
</protein>
<dbReference type="PANTHER" id="PTHR31279">
    <property type="entry name" value="PROTEIN EXORDIUM-LIKE 5"/>
    <property type="match status" value="1"/>
</dbReference>
<dbReference type="PANTHER" id="PTHR31279:SF18">
    <property type="entry name" value="PROTEIN EXORDIUM-LIKE 7"/>
    <property type="match status" value="1"/>
</dbReference>
<dbReference type="InterPro" id="IPR006766">
    <property type="entry name" value="EXORDIUM-like"/>
</dbReference>
<keyword evidence="2" id="KW-0052">Apoplast</keyword>
<evidence type="ECO:0000256" key="2">
    <source>
        <dbReference type="ARBA" id="ARBA00022523"/>
    </source>
</evidence>
<reference evidence="6 7" key="1">
    <citation type="journal article" date="2019" name="Nat. Plants">
        <title>Genome sequencing of Musa balbisiana reveals subgenome evolution and function divergence in polyploid bananas.</title>
        <authorList>
            <person name="Yao X."/>
        </authorList>
    </citation>
    <scope>NUCLEOTIDE SEQUENCE [LARGE SCALE GENOMIC DNA]</scope>
    <source>
        <strain evidence="7">cv. DH-PKW</strain>
        <tissue evidence="6">Leaves</tissue>
    </source>
</reference>
<evidence type="ECO:0000256" key="3">
    <source>
        <dbReference type="ARBA" id="ARBA00022525"/>
    </source>
</evidence>
<accession>A0A4S8J147</accession>
<name>A0A4S8J147_MUSBA</name>
<comment type="caution">
    <text evidence="6">The sequence shown here is derived from an EMBL/GenBank/DDBJ whole genome shotgun (WGS) entry which is preliminary data.</text>
</comment>
<dbReference type="AlphaFoldDB" id="A0A4S8J147"/>
<evidence type="ECO:0000313" key="7">
    <source>
        <dbReference type="Proteomes" id="UP000317650"/>
    </source>
</evidence>
<proteinExistence type="inferred from homology"/>
<sequence>MGGRGVDGDGTGVAVPPGCGSLHRALLECHRRAGDRRQQAVLCRHLNRSLAECVVSACCPEESEAVRSLCSSAGTSLKRSQCQRARLALSQPHPETVDLAYHMGPVLTSPVNIYTIWYGHWEAAPQGIIRDFLLSLSTPSPSPSVGDWWRTVRLYTDQTGSNVTGSFVLAGELHDSAYSHGATLSRLAIQSVIRSAVAAHPQRLPLDPRNGLYLVLTSPDVEVEDFCREVCGFHYFTFPAVVGVTVPYAWVGHSGLQCPGMCAYPFALPEYMVGVHNASSGVRALGAPNRDVGADGMISVIAHELAETSSDPLINAWYAGDDPAAPAEIADLCVGVYGSGGGGGYVGSVFKGSEGEAYNLHGVNGRRFLVQWVWNPVKMTCFGPNAMD</sequence>
<gene>
    <name evidence="6" type="ORF">C4D60_Mb10t20840</name>
</gene>
<comment type="similarity">
    <text evidence="5">Belongs to the EXORDIUM family.</text>
</comment>
<dbReference type="Proteomes" id="UP000317650">
    <property type="component" value="Chromosome 10"/>
</dbReference>
<keyword evidence="3" id="KW-0964">Secreted</keyword>
<keyword evidence="4" id="KW-0732">Signal</keyword>
<comment type="subcellular location">
    <subcellularLocation>
        <location evidence="1">Secreted</location>
        <location evidence="1">Extracellular space</location>
        <location evidence="1">Apoplast</location>
    </subcellularLocation>
</comment>
<dbReference type="GO" id="GO:0048046">
    <property type="term" value="C:apoplast"/>
    <property type="evidence" value="ECO:0007669"/>
    <property type="project" value="UniProtKB-SubCell"/>
</dbReference>
<dbReference type="Pfam" id="PF04674">
    <property type="entry name" value="Phi_1"/>
    <property type="match status" value="1"/>
</dbReference>
<organism evidence="6 7">
    <name type="scientific">Musa balbisiana</name>
    <name type="common">Banana</name>
    <dbReference type="NCBI Taxonomy" id="52838"/>
    <lineage>
        <taxon>Eukaryota</taxon>
        <taxon>Viridiplantae</taxon>
        <taxon>Streptophyta</taxon>
        <taxon>Embryophyta</taxon>
        <taxon>Tracheophyta</taxon>
        <taxon>Spermatophyta</taxon>
        <taxon>Magnoliopsida</taxon>
        <taxon>Liliopsida</taxon>
        <taxon>Zingiberales</taxon>
        <taxon>Musaceae</taxon>
        <taxon>Musa</taxon>
    </lineage>
</organism>
<dbReference type="EMBL" id="PYDT01000008">
    <property type="protein sequence ID" value="THU54042.1"/>
    <property type="molecule type" value="Genomic_DNA"/>
</dbReference>
<keyword evidence="7" id="KW-1185">Reference proteome</keyword>
<evidence type="ECO:0000256" key="1">
    <source>
        <dbReference type="ARBA" id="ARBA00004271"/>
    </source>
</evidence>